<dbReference type="GO" id="GO:0006260">
    <property type="term" value="P:DNA replication"/>
    <property type="evidence" value="ECO:0007669"/>
    <property type="project" value="UniProtKB-UniRule"/>
</dbReference>
<evidence type="ECO:0000256" key="6">
    <source>
        <dbReference type="ARBA" id="ARBA00022741"/>
    </source>
</evidence>
<evidence type="ECO:0000313" key="12">
    <source>
        <dbReference type="EMBL" id="PJF36142.1"/>
    </source>
</evidence>
<dbReference type="HAMAP" id="MF_00365">
    <property type="entry name" value="RecF"/>
    <property type="match status" value="1"/>
</dbReference>
<dbReference type="NCBIfam" id="TIGR00611">
    <property type="entry name" value="recf"/>
    <property type="match status" value="1"/>
</dbReference>
<keyword evidence="9 10" id="KW-0234">DNA repair</keyword>
<dbReference type="PANTHER" id="PTHR32182">
    <property type="entry name" value="DNA REPLICATION AND REPAIR PROTEIN RECF"/>
    <property type="match status" value="1"/>
</dbReference>
<gene>
    <name evidence="9" type="primary">recF</name>
    <name evidence="12" type="ORF">CUN49_07005</name>
</gene>
<keyword evidence="9 10" id="KW-0742">SOS response</keyword>
<comment type="subcellular location">
    <subcellularLocation>
        <location evidence="1 9 10">Cytoplasm</location>
    </subcellularLocation>
</comment>
<keyword evidence="6 9" id="KW-0547">Nucleotide-binding</keyword>
<evidence type="ECO:0000259" key="11">
    <source>
        <dbReference type="Pfam" id="PF02463"/>
    </source>
</evidence>
<comment type="function">
    <text evidence="9 10">The RecF protein is involved in DNA metabolism; it is required for DNA replication and normal SOS inducibility. RecF binds preferentially to single-stranded, linear DNA. It also seems to bind ATP.</text>
</comment>
<dbReference type="InterPro" id="IPR018078">
    <property type="entry name" value="DNA-binding_RecF_CS"/>
</dbReference>
<dbReference type="GO" id="GO:0006302">
    <property type="term" value="P:double-strand break repair"/>
    <property type="evidence" value="ECO:0007669"/>
    <property type="project" value="TreeGrafter"/>
</dbReference>
<proteinExistence type="inferred from homology"/>
<keyword evidence="5 9" id="KW-0235">DNA replication</keyword>
<comment type="caution">
    <text evidence="12">The sequence shown here is derived from an EMBL/GenBank/DDBJ whole genome shotgun (WGS) entry which is preliminary data.</text>
</comment>
<dbReference type="PROSITE" id="PS00618">
    <property type="entry name" value="RECF_2"/>
    <property type="match status" value="1"/>
</dbReference>
<dbReference type="Pfam" id="PF02463">
    <property type="entry name" value="SMC_N"/>
    <property type="match status" value="1"/>
</dbReference>
<dbReference type="Proteomes" id="UP000229681">
    <property type="component" value="Unassembled WGS sequence"/>
</dbReference>
<organism evidence="12 13">
    <name type="scientific">Candidatus Thermofonsia Clade 1 bacterium</name>
    <dbReference type="NCBI Taxonomy" id="2364210"/>
    <lineage>
        <taxon>Bacteria</taxon>
        <taxon>Bacillati</taxon>
        <taxon>Chloroflexota</taxon>
        <taxon>Candidatus Thermofontia</taxon>
        <taxon>Candidatus Thermofonsia Clade 1</taxon>
    </lineage>
</organism>
<dbReference type="GO" id="GO:0003697">
    <property type="term" value="F:single-stranded DNA binding"/>
    <property type="evidence" value="ECO:0007669"/>
    <property type="project" value="UniProtKB-UniRule"/>
</dbReference>
<evidence type="ECO:0000256" key="4">
    <source>
        <dbReference type="ARBA" id="ARBA00022490"/>
    </source>
</evidence>
<dbReference type="InterPro" id="IPR001238">
    <property type="entry name" value="DNA-binding_RecF"/>
</dbReference>
<dbReference type="EMBL" id="PGTM01000077">
    <property type="protein sequence ID" value="PJF36142.1"/>
    <property type="molecule type" value="Genomic_DNA"/>
</dbReference>
<dbReference type="GO" id="GO:0009432">
    <property type="term" value="P:SOS response"/>
    <property type="evidence" value="ECO:0007669"/>
    <property type="project" value="UniProtKB-UniRule"/>
</dbReference>
<dbReference type="InterPro" id="IPR042174">
    <property type="entry name" value="RecF_2"/>
</dbReference>
<name>A0A2M8PF07_9CHLR</name>
<dbReference type="InterPro" id="IPR027417">
    <property type="entry name" value="P-loop_NTPase"/>
</dbReference>
<feature type="binding site" evidence="9">
    <location>
        <begin position="30"/>
        <end position="37"/>
    </location>
    <ligand>
        <name>ATP</name>
        <dbReference type="ChEBI" id="CHEBI:30616"/>
    </ligand>
</feature>
<dbReference type="PANTHER" id="PTHR32182:SF0">
    <property type="entry name" value="DNA REPLICATION AND REPAIR PROTEIN RECF"/>
    <property type="match status" value="1"/>
</dbReference>
<protein>
    <recommendedName>
        <fullName evidence="3 9">DNA replication and repair protein RecF</fullName>
    </recommendedName>
</protein>
<dbReference type="GO" id="GO:0000731">
    <property type="term" value="P:DNA synthesis involved in DNA repair"/>
    <property type="evidence" value="ECO:0007669"/>
    <property type="project" value="TreeGrafter"/>
</dbReference>
<accession>A0A2M8PF07</accession>
<dbReference type="PROSITE" id="PS00617">
    <property type="entry name" value="RECF_1"/>
    <property type="match status" value="1"/>
</dbReference>
<dbReference type="GO" id="GO:0005524">
    <property type="term" value="F:ATP binding"/>
    <property type="evidence" value="ECO:0007669"/>
    <property type="project" value="UniProtKB-UniRule"/>
</dbReference>
<dbReference type="GO" id="GO:0005737">
    <property type="term" value="C:cytoplasm"/>
    <property type="evidence" value="ECO:0007669"/>
    <property type="project" value="UniProtKB-SubCell"/>
</dbReference>
<keyword evidence="7 9" id="KW-0067">ATP-binding</keyword>
<evidence type="ECO:0000256" key="10">
    <source>
        <dbReference type="RuleBase" id="RU000578"/>
    </source>
</evidence>
<evidence type="ECO:0000256" key="2">
    <source>
        <dbReference type="ARBA" id="ARBA00008016"/>
    </source>
</evidence>
<evidence type="ECO:0000256" key="8">
    <source>
        <dbReference type="ARBA" id="ARBA00023125"/>
    </source>
</evidence>
<reference evidence="12 13" key="1">
    <citation type="submission" date="2017-11" db="EMBL/GenBank/DDBJ databases">
        <title>Evolution of Phototrophy in the Chloroflexi Phylum Driven by Horizontal Gene Transfer.</title>
        <authorList>
            <person name="Ward L.M."/>
            <person name="Hemp J."/>
            <person name="Shih P.M."/>
            <person name="Mcglynn S.E."/>
            <person name="Fischer W."/>
        </authorList>
    </citation>
    <scope>NUCLEOTIDE SEQUENCE [LARGE SCALE GENOMIC DNA]</scope>
    <source>
        <strain evidence="12">JP3_13</strain>
    </source>
</reference>
<evidence type="ECO:0000256" key="5">
    <source>
        <dbReference type="ARBA" id="ARBA00022705"/>
    </source>
</evidence>
<evidence type="ECO:0000256" key="1">
    <source>
        <dbReference type="ARBA" id="ARBA00004496"/>
    </source>
</evidence>
<feature type="domain" description="RecF/RecN/SMC N-terminal" evidence="11">
    <location>
        <begin position="4"/>
        <end position="380"/>
    </location>
</feature>
<evidence type="ECO:0000256" key="7">
    <source>
        <dbReference type="ARBA" id="ARBA00022840"/>
    </source>
</evidence>
<keyword evidence="8 9" id="KW-0238">DNA-binding</keyword>
<sequence length="399" mass="45229">MRLLHLSLTNFRSYARLELPMPEGMVLLCGANAQGKTSLLEAIYYLATGRSPWTTSDRQLLNWRAESEILPFIRISAELCSRHSDLTRLDITIYKENENGAFRKEIRVNGAKKRVLDLMGILNVVLFLPQDLALIEGAPVDRRRYLNIALAQTDPRYAAALQTFDKALTQRNALLRQIAEQRAKPRELAYWDEQFVESGSVLIAGRQRLLRDLELLAADIHRQLTDDTERLTLHYLPGFTPTARNDGQLAFNVPGLDLHHLLAPNEIAPQLRKALAQNQREEIARGITLIGPQRDELRFLVNGRDLGLYGSRGQARTAVLALKLAEQAWMRQVTQDEPVLLLDEFIAELDAQRRAFLLERIQTASQALLTTTEPEMFTPAFLQKAAIWQVRSGQILPTP</sequence>
<dbReference type="InterPro" id="IPR003395">
    <property type="entry name" value="RecF/RecN/SMC_N"/>
</dbReference>
<dbReference type="Gene3D" id="3.40.50.300">
    <property type="entry name" value="P-loop containing nucleotide triphosphate hydrolases"/>
    <property type="match status" value="1"/>
</dbReference>
<dbReference type="Gene3D" id="1.20.1050.90">
    <property type="entry name" value="RecF/RecN/SMC, N-terminal domain"/>
    <property type="match status" value="1"/>
</dbReference>
<evidence type="ECO:0000256" key="9">
    <source>
        <dbReference type="HAMAP-Rule" id="MF_00365"/>
    </source>
</evidence>
<comment type="similarity">
    <text evidence="2 9 10">Belongs to the RecF family.</text>
</comment>
<evidence type="ECO:0000256" key="3">
    <source>
        <dbReference type="ARBA" id="ARBA00020170"/>
    </source>
</evidence>
<dbReference type="SUPFAM" id="SSF52540">
    <property type="entry name" value="P-loop containing nucleoside triphosphate hydrolases"/>
    <property type="match status" value="1"/>
</dbReference>
<keyword evidence="4 9" id="KW-0963">Cytoplasm</keyword>
<dbReference type="AlphaFoldDB" id="A0A2M8PF07"/>
<evidence type="ECO:0000313" key="13">
    <source>
        <dbReference type="Proteomes" id="UP000229681"/>
    </source>
</evidence>
<keyword evidence="9 10" id="KW-0227">DNA damage</keyword>